<dbReference type="Pfam" id="PF24924">
    <property type="entry name" value="DUF7745"/>
    <property type="match status" value="1"/>
</dbReference>
<organism evidence="2 3">
    <name type="scientific">Anisodus tanguticus</name>
    <dbReference type="NCBI Taxonomy" id="243964"/>
    <lineage>
        <taxon>Eukaryota</taxon>
        <taxon>Viridiplantae</taxon>
        <taxon>Streptophyta</taxon>
        <taxon>Embryophyta</taxon>
        <taxon>Tracheophyta</taxon>
        <taxon>Spermatophyta</taxon>
        <taxon>Magnoliopsida</taxon>
        <taxon>eudicotyledons</taxon>
        <taxon>Gunneridae</taxon>
        <taxon>Pentapetalae</taxon>
        <taxon>asterids</taxon>
        <taxon>lamiids</taxon>
        <taxon>Solanales</taxon>
        <taxon>Solanaceae</taxon>
        <taxon>Solanoideae</taxon>
        <taxon>Hyoscyameae</taxon>
        <taxon>Anisodus</taxon>
    </lineage>
</organism>
<comment type="caution">
    <text evidence="2">The sequence shown here is derived from an EMBL/GenBank/DDBJ whole genome shotgun (WGS) entry which is preliminary data.</text>
</comment>
<sequence length="134" mass="15860">MESIPQIRMVSGIPDKLKVWWAYFDLGSQITIRRRLGCLVSLFDISPDQHLVRALIRFWDLDRVIFKFRDFEITSTLEEINYFTDLIYQGRGQIILHERVILSTSIHYQQGIEYLRSPTLSAFALLLKIDRQKI</sequence>
<feature type="domain" description="DUF7745" evidence="1">
    <location>
        <begin position="31"/>
        <end position="93"/>
    </location>
</feature>
<evidence type="ECO:0000313" key="2">
    <source>
        <dbReference type="EMBL" id="KAK4372927.1"/>
    </source>
</evidence>
<dbReference type="AlphaFoldDB" id="A0AAE1SN56"/>
<name>A0AAE1SN56_9SOLA</name>
<evidence type="ECO:0000313" key="3">
    <source>
        <dbReference type="Proteomes" id="UP001291623"/>
    </source>
</evidence>
<accession>A0AAE1SN56</accession>
<proteinExistence type="predicted"/>
<dbReference type="InterPro" id="IPR056647">
    <property type="entry name" value="DUF7745"/>
</dbReference>
<protein>
    <recommendedName>
        <fullName evidence="1">DUF7745 domain-containing protein</fullName>
    </recommendedName>
</protein>
<dbReference type="EMBL" id="JAVYJV010000004">
    <property type="protein sequence ID" value="KAK4372927.1"/>
    <property type="molecule type" value="Genomic_DNA"/>
</dbReference>
<dbReference type="Proteomes" id="UP001291623">
    <property type="component" value="Unassembled WGS sequence"/>
</dbReference>
<gene>
    <name evidence="2" type="ORF">RND71_008311</name>
</gene>
<keyword evidence="3" id="KW-1185">Reference proteome</keyword>
<evidence type="ECO:0000259" key="1">
    <source>
        <dbReference type="Pfam" id="PF24924"/>
    </source>
</evidence>
<reference evidence="2" key="1">
    <citation type="submission" date="2023-12" db="EMBL/GenBank/DDBJ databases">
        <title>Genome assembly of Anisodus tanguticus.</title>
        <authorList>
            <person name="Wang Y.-J."/>
        </authorList>
    </citation>
    <scope>NUCLEOTIDE SEQUENCE</scope>
    <source>
        <strain evidence="2">KB-2021</strain>
        <tissue evidence="2">Leaf</tissue>
    </source>
</reference>